<dbReference type="AlphaFoldDB" id="A0AA40I0D7"/>
<sequence>MVGDVSRQPPGIRSETKRPETEGGQNLSWKGPEGYARKAISDADRDLRTETRTEDPRTLGNLHPPPPAYVWRFKVRETYDQDSTQVTRQQNPDRCNRDVNTYGGCRWSGCVIHDAYNEVRSGPFFWKDGTFNIRVRDSWDQRWVAGVMGKLYGGGWSSTPSGTIYISRVLAPDERGNAAQPEARLTAGERSGCGRSLPHLCGSAKDVSWTSPEGSRTVKRGESHSMTLSWLKLEF</sequence>
<proteinExistence type="predicted"/>
<dbReference type="EMBL" id="JAULJE010000007">
    <property type="protein sequence ID" value="KAK1340702.1"/>
    <property type="molecule type" value="Genomic_DNA"/>
</dbReference>
<protein>
    <submittedName>
        <fullName evidence="2">Uncharacterized protein</fullName>
    </submittedName>
</protein>
<organism evidence="2 3">
    <name type="scientific">Cnephaeus nilssonii</name>
    <name type="common">Northern bat</name>
    <name type="synonym">Eptesicus nilssonii</name>
    <dbReference type="NCBI Taxonomy" id="3371016"/>
    <lineage>
        <taxon>Eukaryota</taxon>
        <taxon>Metazoa</taxon>
        <taxon>Chordata</taxon>
        <taxon>Craniata</taxon>
        <taxon>Vertebrata</taxon>
        <taxon>Euteleostomi</taxon>
        <taxon>Mammalia</taxon>
        <taxon>Eutheria</taxon>
        <taxon>Laurasiatheria</taxon>
        <taxon>Chiroptera</taxon>
        <taxon>Yangochiroptera</taxon>
        <taxon>Vespertilionidae</taxon>
        <taxon>Cnephaeus</taxon>
    </lineage>
</organism>
<evidence type="ECO:0000313" key="2">
    <source>
        <dbReference type="EMBL" id="KAK1340702.1"/>
    </source>
</evidence>
<feature type="region of interest" description="Disordered" evidence="1">
    <location>
        <begin position="1"/>
        <end position="66"/>
    </location>
</feature>
<name>A0AA40I0D7_CNENI</name>
<feature type="compositionally biased region" description="Basic and acidic residues" evidence="1">
    <location>
        <begin position="35"/>
        <end position="57"/>
    </location>
</feature>
<gene>
    <name evidence="2" type="ORF">QTO34_017093</name>
</gene>
<evidence type="ECO:0000313" key="3">
    <source>
        <dbReference type="Proteomes" id="UP001177744"/>
    </source>
</evidence>
<evidence type="ECO:0000256" key="1">
    <source>
        <dbReference type="SAM" id="MobiDB-lite"/>
    </source>
</evidence>
<accession>A0AA40I0D7</accession>
<reference evidence="2" key="1">
    <citation type="submission" date="2023-06" db="EMBL/GenBank/DDBJ databases">
        <title>Reference genome for the Northern bat (Eptesicus nilssonii), a most northern bat species.</title>
        <authorList>
            <person name="Laine V.N."/>
            <person name="Pulliainen A.T."/>
            <person name="Lilley T.M."/>
        </authorList>
    </citation>
    <scope>NUCLEOTIDE SEQUENCE</scope>
    <source>
        <strain evidence="2">BLF_Eptnil</strain>
        <tissue evidence="2">Kidney</tissue>
    </source>
</reference>
<dbReference type="Proteomes" id="UP001177744">
    <property type="component" value="Unassembled WGS sequence"/>
</dbReference>
<keyword evidence="3" id="KW-1185">Reference proteome</keyword>
<comment type="caution">
    <text evidence="2">The sequence shown here is derived from an EMBL/GenBank/DDBJ whole genome shotgun (WGS) entry which is preliminary data.</text>
</comment>